<feature type="short sequence motif" description="BH4" evidence="5">
    <location>
        <begin position="6"/>
        <end position="25"/>
    </location>
</feature>
<dbReference type="PANTHER" id="PTHR11256">
    <property type="entry name" value="BCL-2 RELATED"/>
    <property type="match status" value="1"/>
</dbReference>
<evidence type="ECO:0000256" key="1">
    <source>
        <dbReference type="ARBA" id="ARBA00004370"/>
    </source>
</evidence>
<dbReference type="GO" id="GO:0042981">
    <property type="term" value="P:regulation of apoptotic process"/>
    <property type="evidence" value="ECO:0007669"/>
    <property type="project" value="InterPro"/>
</dbReference>
<feature type="domain" description="Apoptosis regulator Bcl-2 family BH4" evidence="6">
    <location>
        <begin position="6"/>
        <end position="25"/>
    </location>
</feature>
<gene>
    <name evidence="7" type="ORF">SNE40_023163</name>
</gene>
<dbReference type="InterPro" id="IPR046371">
    <property type="entry name" value="Bcl-2_BH1-3"/>
</dbReference>
<comment type="similarity">
    <text evidence="2">Belongs to the Bcl-2 family.</text>
</comment>
<dbReference type="SUPFAM" id="SSF56854">
    <property type="entry name" value="Bcl-2 inhibitors of programmed cell death"/>
    <property type="match status" value="1"/>
</dbReference>
<dbReference type="PRINTS" id="PR01862">
    <property type="entry name" value="BCL2FAMILY"/>
</dbReference>
<dbReference type="Proteomes" id="UP001347796">
    <property type="component" value="Unassembled WGS sequence"/>
</dbReference>
<dbReference type="InterPro" id="IPR003093">
    <property type="entry name" value="Bcl2_BH4"/>
</dbReference>
<dbReference type="CDD" id="cd06845">
    <property type="entry name" value="Bcl-2_like"/>
    <property type="match status" value="1"/>
</dbReference>
<protein>
    <recommendedName>
        <fullName evidence="6">Apoptosis regulator Bcl-2 family BH4 domain-containing protein</fullName>
    </recommendedName>
</protein>
<evidence type="ECO:0000313" key="8">
    <source>
        <dbReference type="Proteomes" id="UP001347796"/>
    </source>
</evidence>
<accession>A0AAN8IYE0</accession>
<dbReference type="PROSITE" id="PS01080">
    <property type="entry name" value="BH1"/>
    <property type="match status" value="1"/>
</dbReference>
<dbReference type="EMBL" id="JAZGQO010000021">
    <property type="protein sequence ID" value="KAK6166489.1"/>
    <property type="molecule type" value="Genomic_DNA"/>
</dbReference>
<dbReference type="InterPro" id="IPR036834">
    <property type="entry name" value="Bcl-2-like_sf"/>
</dbReference>
<proteinExistence type="inferred from homology"/>
<dbReference type="AlphaFoldDB" id="A0AAN8IYE0"/>
<dbReference type="GO" id="GO:0051400">
    <property type="term" value="F:BH domain binding"/>
    <property type="evidence" value="ECO:0007669"/>
    <property type="project" value="TreeGrafter"/>
</dbReference>
<dbReference type="Pfam" id="PF00452">
    <property type="entry name" value="Bcl-2"/>
    <property type="match status" value="1"/>
</dbReference>
<evidence type="ECO:0000256" key="4">
    <source>
        <dbReference type="ARBA" id="ARBA00023136"/>
    </source>
</evidence>
<comment type="caution">
    <text evidence="7">The sequence shown here is derived from an EMBL/GenBank/DDBJ whole genome shotgun (WGS) entry which is preliminary data.</text>
</comment>
<dbReference type="GO" id="GO:0005741">
    <property type="term" value="C:mitochondrial outer membrane"/>
    <property type="evidence" value="ECO:0007669"/>
    <property type="project" value="TreeGrafter"/>
</dbReference>
<dbReference type="GO" id="GO:0001836">
    <property type="term" value="P:release of cytochrome c from mitochondria"/>
    <property type="evidence" value="ECO:0007669"/>
    <property type="project" value="TreeGrafter"/>
</dbReference>
<dbReference type="InterPro" id="IPR020717">
    <property type="entry name" value="Bcl2_BH1_motif_CS"/>
</dbReference>
<dbReference type="PANTHER" id="PTHR11256:SF50">
    <property type="entry name" value="APOPTOSIS REGULATOR CED-9"/>
    <property type="match status" value="1"/>
</dbReference>
<name>A0AAN8IYE0_PATCE</name>
<keyword evidence="3 5" id="KW-0053">Apoptosis</keyword>
<dbReference type="Gene3D" id="1.10.437.10">
    <property type="entry name" value="Blc2-like"/>
    <property type="match status" value="1"/>
</dbReference>
<dbReference type="SMART" id="SM00265">
    <property type="entry name" value="BH4"/>
    <property type="match status" value="1"/>
</dbReference>
<reference evidence="7 8" key="1">
    <citation type="submission" date="2024-01" db="EMBL/GenBank/DDBJ databases">
        <title>The genome of the rayed Mediterranean limpet Patella caerulea (Linnaeus, 1758).</title>
        <authorList>
            <person name="Anh-Thu Weber A."/>
            <person name="Halstead-Nussloch G."/>
        </authorList>
    </citation>
    <scope>NUCLEOTIDE SEQUENCE [LARGE SCALE GENOMIC DNA]</scope>
    <source>
        <strain evidence="7">AATW-2023a</strain>
        <tissue evidence="7">Whole specimen</tissue>
    </source>
</reference>
<dbReference type="InterPro" id="IPR026298">
    <property type="entry name" value="Bcl-2_fam"/>
</dbReference>
<organism evidence="7 8">
    <name type="scientific">Patella caerulea</name>
    <name type="common">Rayed Mediterranean limpet</name>
    <dbReference type="NCBI Taxonomy" id="87958"/>
    <lineage>
        <taxon>Eukaryota</taxon>
        <taxon>Metazoa</taxon>
        <taxon>Spiralia</taxon>
        <taxon>Lophotrochozoa</taxon>
        <taxon>Mollusca</taxon>
        <taxon>Gastropoda</taxon>
        <taxon>Patellogastropoda</taxon>
        <taxon>Patelloidea</taxon>
        <taxon>Patellidae</taxon>
        <taxon>Patella</taxon>
    </lineage>
</organism>
<dbReference type="InterPro" id="IPR002475">
    <property type="entry name" value="Bcl2-like"/>
</dbReference>
<evidence type="ECO:0000256" key="5">
    <source>
        <dbReference type="PROSITE-ProRule" id="PRU00025"/>
    </source>
</evidence>
<evidence type="ECO:0000313" key="7">
    <source>
        <dbReference type="EMBL" id="KAK6166489.1"/>
    </source>
</evidence>
<keyword evidence="8" id="KW-1185">Reference proteome</keyword>
<sequence length="186" mass="21200">MNGEMSRHIVEDYVSYRLSKNGYRWINGPVIEGGPSKICSTMRSLGDEFEDRYRNQFDDMVNQLDITPDIAYQTFKAVVNELFLDGVNWGRIVALFAFGGSICVQCIEKNMPRVVDNIVDWVATYCDNDLRQWINSHNSWQGFVAFYEKEPARRNENPWPSIRKICGYAAGAIGVLTLGAILTQKS</sequence>
<dbReference type="SMART" id="SM00337">
    <property type="entry name" value="BCL"/>
    <property type="match status" value="1"/>
</dbReference>
<dbReference type="Pfam" id="PF02180">
    <property type="entry name" value="BH4"/>
    <property type="match status" value="1"/>
</dbReference>
<evidence type="ECO:0000259" key="6">
    <source>
        <dbReference type="PROSITE" id="PS50063"/>
    </source>
</evidence>
<dbReference type="PROSITE" id="PS50063">
    <property type="entry name" value="BH4_2"/>
    <property type="match status" value="1"/>
</dbReference>
<dbReference type="PROSITE" id="PS50062">
    <property type="entry name" value="BCL2_FAMILY"/>
    <property type="match status" value="1"/>
</dbReference>
<comment type="subcellular location">
    <subcellularLocation>
        <location evidence="1">Membrane</location>
    </subcellularLocation>
</comment>
<dbReference type="GO" id="GO:0097192">
    <property type="term" value="P:extrinsic apoptotic signaling pathway in absence of ligand"/>
    <property type="evidence" value="ECO:0007669"/>
    <property type="project" value="TreeGrafter"/>
</dbReference>
<keyword evidence="4" id="KW-0472">Membrane</keyword>
<dbReference type="GO" id="GO:0008630">
    <property type="term" value="P:intrinsic apoptotic signaling pathway in response to DNA damage"/>
    <property type="evidence" value="ECO:0007669"/>
    <property type="project" value="TreeGrafter"/>
</dbReference>
<evidence type="ECO:0000256" key="2">
    <source>
        <dbReference type="ARBA" id="ARBA00009458"/>
    </source>
</evidence>
<evidence type="ECO:0000256" key="3">
    <source>
        <dbReference type="ARBA" id="ARBA00022703"/>
    </source>
</evidence>